<accession>A0ABQ4QN97</accession>
<proteinExistence type="predicted"/>
<evidence type="ECO:0000313" key="2">
    <source>
        <dbReference type="Proteomes" id="UP001055117"/>
    </source>
</evidence>
<organism evidence="1 2">
    <name type="scientific">Methylobacterium cerastii</name>
    <dbReference type="NCBI Taxonomy" id="932741"/>
    <lineage>
        <taxon>Bacteria</taxon>
        <taxon>Pseudomonadati</taxon>
        <taxon>Pseudomonadota</taxon>
        <taxon>Alphaproteobacteria</taxon>
        <taxon>Hyphomicrobiales</taxon>
        <taxon>Methylobacteriaceae</taxon>
        <taxon>Methylobacterium</taxon>
    </lineage>
</organism>
<dbReference type="EMBL" id="BPQG01000071">
    <property type="protein sequence ID" value="GJD46270.1"/>
    <property type="molecule type" value="Genomic_DNA"/>
</dbReference>
<dbReference type="InterPro" id="IPR009389">
    <property type="entry name" value="DUF1045"/>
</dbReference>
<gene>
    <name evidence="1" type="ORF">AFCDBAGC_4150</name>
</gene>
<dbReference type="Proteomes" id="UP001055117">
    <property type="component" value="Unassembled WGS sequence"/>
</dbReference>
<protein>
    <recommendedName>
        <fullName evidence="3">Phosphonate metabolism protein</fullName>
    </recommendedName>
</protein>
<sequence>MDRVARYALYFTPAPGSALATFGDAILGLDPAPGPDALRAILAANTAEQRVYGFHATLKAPMHLAPGATEADLLAATAAVAAHRLPLPVGPMRVAALGNFTALVPEVPPPALGLLAAEYVAALDPLRAPLTEAERARRRPERLDPRGRALLERWGYPHVFEAFRFHMTLTGPLEPEDLATALPLLVEAAANLPDLAIDAVSVVVRDGAEPFRLLRRLPFAA</sequence>
<evidence type="ECO:0000313" key="1">
    <source>
        <dbReference type="EMBL" id="GJD46270.1"/>
    </source>
</evidence>
<dbReference type="RefSeq" id="WP_238272867.1">
    <property type="nucleotide sequence ID" value="NZ_BPQG01000071.1"/>
</dbReference>
<dbReference type="Pfam" id="PF06299">
    <property type="entry name" value="DUF1045"/>
    <property type="match status" value="1"/>
</dbReference>
<name>A0ABQ4QN97_9HYPH</name>
<keyword evidence="2" id="KW-1185">Reference proteome</keyword>
<reference evidence="1 2" key="1">
    <citation type="journal article" date="2021" name="Front. Microbiol.">
        <title>Comprehensive Comparative Genomics and Phenotyping of Methylobacterium Species.</title>
        <authorList>
            <person name="Alessa O."/>
            <person name="Ogura Y."/>
            <person name="Fujitani Y."/>
            <person name="Takami H."/>
            <person name="Hayashi T."/>
            <person name="Sahin N."/>
            <person name="Tani A."/>
        </authorList>
    </citation>
    <scope>NUCLEOTIDE SEQUENCE [LARGE SCALE GENOMIC DNA]</scope>
    <source>
        <strain evidence="1 2">DSM 23679</strain>
    </source>
</reference>
<evidence type="ECO:0008006" key="3">
    <source>
        <dbReference type="Google" id="ProtNLM"/>
    </source>
</evidence>
<comment type="caution">
    <text evidence="1">The sequence shown here is derived from an EMBL/GenBank/DDBJ whole genome shotgun (WGS) entry which is preliminary data.</text>
</comment>